<keyword evidence="2" id="KW-0040">ANK repeat</keyword>
<dbReference type="SUPFAM" id="SSF81901">
    <property type="entry name" value="HCP-like"/>
    <property type="match status" value="1"/>
</dbReference>
<accession>A0A6A6ZMR6</accession>
<dbReference type="PROSITE" id="PS00108">
    <property type="entry name" value="PROTEIN_KINASE_ST"/>
    <property type="match status" value="1"/>
</dbReference>
<evidence type="ECO:0000256" key="2">
    <source>
        <dbReference type="PROSITE-ProRule" id="PRU00023"/>
    </source>
</evidence>
<dbReference type="Pfam" id="PF12796">
    <property type="entry name" value="Ank_2"/>
    <property type="match status" value="1"/>
</dbReference>
<dbReference type="OrthoDB" id="4062651at2759"/>
<dbReference type="InterPro" id="IPR008271">
    <property type="entry name" value="Ser/Thr_kinase_AS"/>
</dbReference>
<gene>
    <name evidence="6" type="ORF">CC86DRAFT_385781</name>
</gene>
<proteinExistence type="inferred from homology"/>
<evidence type="ECO:0000313" key="6">
    <source>
        <dbReference type="EMBL" id="KAF2822073.1"/>
    </source>
</evidence>
<dbReference type="Gene3D" id="1.25.40.20">
    <property type="entry name" value="Ankyrin repeat-containing domain"/>
    <property type="match status" value="1"/>
</dbReference>
<feature type="repeat" description="ANK" evidence="2">
    <location>
        <begin position="673"/>
        <end position="708"/>
    </location>
</feature>
<evidence type="ECO:0000313" key="7">
    <source>
        <dbReference type="Proteomes" id="UP000799424"/>
    </source>
</evidence>
<keyword evidence="7" id="KW-1185">Reference proteome</keyword>
<dbReference type="PROSITE" id="PS50088">
    <property type="entry name" value="ANK_REPEAT"/>
    <property type="match status" value="2"/>
</dbReference>
<dbReference type="Pfam" id="PF00069">
    <property type="entry name" value="Pkinase"/>
    <property type="match status" value="1"/>
</dbReference>
<dbReference type="InterPro" id="IPR051681">
    <property type="entry name" value="Ser/Thr_Kinases-Pseudokinases"/>
</dbReference>
<dbReference type="SMART" id="SM00248">
    <property type="entry name" value="ANK"/>
    <property type="match status" value="4"/>
</dbReference>
<dbReference type="InterPro" id="IPR002110">
    <property type="entry name" value="Ankyrin_rpt"/>
</dbReference>
<feature type="region of interest" description="Disordered" evidence="3">
    <location>
        <begin position="1637"/>
        <end position="1656"/>
    </location>
</feature>
<organism evidence="6 7">
    <name type="scientific">Ophiobolus disseminans</name>
    <dbReference type="NCBI Taxonomy" id="1469910"/>
    <lineage>
        <taxon>Eukaryota</taxon>
        <taxon>Fungi</taxon>
        <taxon>Dikarya</taxon>
        <taxon>Ascomycota</taxon>
        <taxon>Pezizomycotina</taxon>
        <taxon>Dothideomycetes</taxon>
        <taxon>Pleosporomycetidae</taxon>
        <taxon>Pleosporales</taxon>
        <taxon>Pleosporineae</taxon>
        <taxon>Phaeosphaeriaceae</taxon>
        <taxon>Ophiobolus</taxon>
    </lineage>
</organism>
<feature type="transmembrane region" description="Helical" evidence="4">
    <location>
        <begin position="1443"/>
        <end position="1461"/>
    </location>
</feature>
<protein>
    <recommendedName>
        <fullName evidence="5">Protein kinase domain-containing protein</fullName>
    </recommendedName>
</protein>
<feature type="region of interest" description="Disordered" evidence="3">
    <location>
        <begin position="1542"/>
        <end position="1593"/>
    </location>
</feature>
<feature type="repeat" description="ANK" evidence="2">
    <location>
        <begin position="640"/>
        <end position="672"/>
    </location>
</feature>
<dbReference type="PANTHER" id="PTHR44329:SF214">
    <property type="entry name" value="PROTEIN KINASE DOMAIN-CONTAINING PROTEIN"/>
    <property type="match status" value="1"/>
</dbReference>
<feature type="compositionally biased region" description="Acidic residues" evidence="3">
    <location>
        <begin position="1550"/>
        <end position="1575"/>
    </location>
</feature>
<dbReference type="PANTHER" id="PTHR44329">
    <property type="entry name" value="SERINE/THREONINE-PROTEIN KINASE TNNI3K-RELATED"/>
    <property type="match status" value="1"/>
</dbReference>
<dbReference type="GO" id="GO:0004674">
    <property type="term" value="F:protein serine/threonine kinase activity"/>
    <property type="evidence" value="ECO:0007669"/>
    <property type="project" value="TreeGrafter"/>
</dbReference>
<evidence type="ECO:0000256" key="1">
    <source>
        <dbReference type="ARBA" id="ARBA00005843"/>
    </source>
</evidence>
<dbReference type="PROSITE" id="PS50011">
    <property type="entry name" value="PROTEIN_KINASE_DOM"/>
    <property type="match status" value="1"/>
</dbReference>
<dbReference type="SUPFAM" id="SSF56112">
    <property type="entry name" value="Protein kinase-like (PK-like)"/>
    <property type="match status" value="1"/>
</dbReference>
<name>A0A6A6ZMR6_9PLEO</name>
<dbReference type="Gene3D" id="1.10.510.10">
    <property type="entry name" value="Transferase(Phosphotransferase) domain 1"/>
    <property type="match status" value="1"/>
</dbReference>
<dbReference type="SUPFAM" id="SSF48403">
    <property type="entry name" value="Ankyrin repeat"/>
    <property type="match status" value="1"/>
</dbReference>
<evidence type="ECO:0000259" key="5">
    <source>
        <dbReference type="PROSITE" id="PS50011"/>
    </source>
</evidence>
<evidence type="ECO:0000256" key="4">
    <source>
        <dbReference type="SAM" id="Phobius"/>
    </source>
</evidence>
<dbReference type="InterPro" id="IPR000719">
    <property type="entry name" value="Prot_kinase_dom"/>
</dbReference>
<feature type="compositionally biased region" description="Basic and acidic residues" evidence="3">
    <location>
        <begin position="1029"/>
        <end position="1042"/>
    </location>
</feature>
<keyword evidence="4" id="KW-1133">Transmembrane helix</keyword>
<keyword evidence="4" id="KW-0812">Transmembrane</keyword>
<dbReference type="InterPro" id="IPR036770">
    <property type="entry name" value="Ankyrin_rpt-contain_sf"/>
</dbReference>
<dbReference type="SMART" id="SM00220">
    <property type="entry name" value="S_TKc"/>
    <property type="match status" value="1"/>
</dbReference>
<dbReference type="Gene3D" id="1.25.40.10">
    <property type="entry name" value="Tetratricopeptide repeat domain"/>
    <property type="match status" value="1"/>
</dbReference>
<feature type="compositionally biased region" description="Basic and acidic residues" evidence="3">
    <location>
        <begin position="1642"/>
        <end position="1656"/>
    </location>
</feature>
<feature type="region of interest" description="Disordered" evidence="3">
    <location>
        <begin position="1010"/>
        <end position="1045"/>
    </location>
</feature>
<evidence type="ECO:0000256" key="3">
    <source>
        <dbReference type="SAM" id="MobiDB-lite"/>
    </source>
</evidence>
<dbReference type="EMBL" id="MU006235">
    <property type="protein sequence ID" value="KAF2822073.1"/>
    <property type="molecule type" value="Genomic_DNA"/>
</dbReference>
<dbReference type="InterPro" id="IPR011009">
    <property type="entry name" value="Kinase-like_dom_sf"/>
</dbReference>
<sequence length="1656" mass="187592">MAATYVLCSYPSTSTFPLVCIHKMDRHSDSDGESVDFGRINSMLRRTTTRHATTELDELHNSGYIQRVPDFLDIISHISTLYRKNALPMEPFDHLKTTRLDSGAIFHVSSWKTEYASASPMTRSTVRRRKRVVLKKLPVLVFDPNGKPFDNLDSRDAAESLLRELRVLTSSAVQKHPNIVKLLAIAWGYEPCPDACPSIGLVLEFADCNLDKFLRDHHNLKFSSKKRIACDLASGLSALHNYGIVHGDLKPENILMFKSRNDDWAAKLADFSHSMFDTGEKEDRCLPGGTWLYAAPEWEQKAPIQVLMKSDIYSFGIVASCVIIGYDIMVKYLKECESESDGRKMRVQTLKETGEMMNYVLTNLHALDETDLGFTTEDLSTAEKWLRHTLHLHPERRSLSSLTQGGSERSGGTEVTATFVPHEFDSSFLEIPYQALEPTSNVLKKCIVSSLREVAQNDSYSDPSSRGVAAAFELCICLASGFGEDRDTDEAIKWLIQAARSGESTAQSMCYQLFTALGREPSLMVEEIDNWLVQAAKKGSWTAVKSLKALNSNNYQESFDWFRTTTSPYSSTTANDLDQLTSNFSSKVRPTYPPFYISGWGERDQTFLHWAAMHGLSDVFTHLSSTNLLTPEELSIQDKEGDTPLIYACRAARDDIVVQLVEAGARPGIANYTGENVLHFLHTFDDTEIDSVVELLVEHGADISQESKISSAKLPIFDNRMSVPGCPILRAVTMNNMVLVRALLHAKIRFQSPQGNREQMLWRASCFKLLAWACRLNHGPMIEIIYKANQDVYDASQVQSKTFWMMDEAFSIPALAVTGCVSSNPSYGQDFPERMWRYMYHGKDHSDHLRQTFDALQAFGFNIATANCGPFRNALFMATSIGRTDIVSLLLADENTFHPMEPFGPVTLVQNSSTRAFPFWPPPDCPNHSHKFGLVEAVVLAIESGKHDIYEILLGTRDAEALKMGPVYPVCHIWPGLATRRELGSMVASNVSHLFPSSIATVSKPHWGHVIPRTGGRGHSNSDDDSDDDDHRLGRDDEDGKYRPGSVYTMNSSHDWPESKLCKFGEIFSDGRLNYSLLYMSIAISSRHRDMEFAHTLLDRLRFRPDTFFYNWAPRSSLEHCSFQEIILPYPVILAAHSRWPAMLRLLLANGASTDTKAYESPKKIEIQDTDHEFHPDLLHRLRWRRLRARFRVRTSKRLWTPVILETTVFWHLFGLIQDRKASTSETRPGNWTINPEGTLKMIIEQGDEKALHPSSRSMALVNFRPDTLYDRLQKMEVHTRDLQRTIWGAIVKQRSSQVGSTCRRDTPVGFVFSAALNNDPVALESLLDMGYSPNGRWWNFLLFTPLDATTVIRVKKSTTQSQLDDRRTCQQLLVVRHGTRGGIGFTAEAHVFLSTLYWLSVIVSTILSIWFCRWGISKWIQWFDKFFETSCKISHNKSKDTTWNFIIGMILLIFVVFFLLMWPILAAILFFIAIGIPVALNMWAAEQGFFKDSMALTFLLPSLLPIIAFIHNGSIVLCARSLHGPTAGFLRRVVDASRREPRSRHLVDSEDGSSDEEDITSDDEETTSDDEDITSESRLMMDEDTALQHPNSRFSRRRRFGWPPVRLGRMTWRSLKAGDAYTDDEAHDPGMELSSQFFRQQRRDPGSGEETIREV</sequence>
<dbReference type="InterPro" id="IPR011990">
    <property type="entry name" value="TPR-like_helical_dom_sf"/>
</dbReference>
<reference evidence="6" key="1">
    <citation type="journal article" date="2020" name="Stud. Mycol.">
        <title>101 Dothideomycetes genomes: a test case for predicting lifestyles and emergence of pathogens.</title>
        <authorList>
            <person name="Haridas S."/>
            <person name="Albert R."/>
            <person name="Binder M."/>
            <person name="Bloem J."/>
            <person name="Labutti K."/>
            <person name="Salamov A."/>
            <person name="Andreopoulos B."/>
            <person name="Baker S."/>
            <person name="Barry K."/>
            <person name="Bills G."/>
            <person name="Bluhm B."/>
            <person name="Cannon C."/>
            <person name="Castanera R."/>
            <person name="Culley D."/>
            <person name="Daum C."/>
            <person name="Ezra D."/>
            <person name="Gonzalez J."/>
            <person name="Henrissat B."/>
            <person name="Kuo A."/>
            <person name="Liang C."/>
            <person name="Lipzen A."/>
            <person name="Lutzoni F."/>
            <person name="Magnuson J."/>
            <person name="Mondo S."/>
            <person name="Nolan M."/>
            <person name="Ohm R."/>
            <person name="Pangilinan J."/>
            <person name="Park H.-J."/>
            <person name="Ramirez L."/>
            <person name="Alfaro M."/>
            <person name="Sun H."/>
            <person name="Tritt A."/>
            <person name="Yoshinaga Y."/>
            <person name="Zwiers L.-H."/>
            <person name="Turgeon B."/>
            <person name="Goodwin S."/>
            <person name="Spatafora J."/>
            <person name="Crous P."/>
            <person name="Grigoriev I."/>
        </authorList>
    </citation>
    <scope>NUCLEOTIDE SEQUENCE</scope>
    <source>
        <strain evidence="6">CBS 113818</strain>
    </source>
</reference>
<dbReference type="PROSITE" id="PS50297">
    <property type="entry name" value="ANK_REP_REGION"/>
    <property type="match status" value="1"/>
</dbReference>
<feature type="transmembrane region" description="Helical" evidence="4">
    <location>
        <begin position="1397"/>
        <end position="1417"/>
    </location>
</feature>
<feature type="domain" description="Protein kinase" evidence="5">
    <location>
        <begin position="94"/>
        <end position="425"/>
    </location>
</feature>
<dbReference type="GO" id="GO:0005524">
    <property type="term" value="F:ATP binding"/>
    <property type="evidence" value="ECO:0007669"/>
    <property type="project" value="InterPro"/>
</dbReference>
<dbReference type="CDD" id="cd00180">
    <property type="entry name" value="PKc"/>
    <property type="match status" value="1"/>
</dbReference>
<comment type="similarity">
    <text evidence="1">Belongs to the protein kinase superfamily. TKL Ser/Thr protein kinase family.</text>
</comment>
<keyword evidence="4" id="KW-0472">Membrane</keyword>
<dbReference type="Proteomes" id="UP000799424">
    <property type="component" value="Unassembled WGS sequence"/>
</dbReference>
<feature type="transmembrane region" description="Helical" evidence="4">
    <location>
        <begin position="1497"/>
        <end position="1518"/>
    </location>
</feature>